<dbReference type="KEGG" id="ppn:Palpr_1404"/>
<dbReference type="HOGENOM" id="CLU_628304_0_0_10"/>
<keyword evidence="5" id="KW-0663">Pyridoxal phosphate</keyword>
<proteinExistence type="inferred from homology"/>
<dbReference type="eggNOG" id="COG0436">
    <property type="taxonomic scope" value="Bacteria"/>
</dbReference>
<keyword evidence="8" id="KW-1185">Reference proteome</keyword>
<reference evidence="7 8" key="2">
    <citation type="journal article" date="2011" name="Stand. Genomic Sci.">
        <title>Complete genome sequence of Paludibacter propionicigenes type strain (WB4).</title>
        <authorList>
            <person name="Gronow S."/>
            <person name="Munk C."/>
            <person name="Lapidus A."/>
            <person name="Nolan M."/>
            <person name="Lucas S."/>
            <person name="Hammon N."/>
            <person name="Deshpande S."/>
            <person name="Cheng J.F."/>
            <person name="Tapia R."/>
            <person name="Han C."/>
            <person name="Goodwin L."/>
            <person name="Pitluck S."/>
            <person name="Liolios K."/>
            <person name="Ivanova N."/>
            <person name="Mavromatis K."/>
            <person name="Mikhailova N."/>
            <person name="Pati A."/>
            <person name="Chen A."/>
            <person name="Palaniappan K."/>
            <person name="Land M."/>
            <person name="Hauser L."/>
            <person name="Chang Y.J."/>
            <person name="Jeffries C.D."/>
            <person name="Brambilla E."/>
            <person name="Rohde M."/>
            <person name="Goker M."/>
            <person name="Detter J.C."/>
            <person name="Woyke T."/>
            <person name="Bristow J."/>
            <person name="Eisen J.A."/>
            <person name="Markowitz V."/>
            <person name="Hugenholtz P."/>
            <person name="Kyrpides N.C."/>
            <person name="Klenk H.P."/>
        </authorList>
    </citation>
    <scope>NUCLEOTIDE SEQUENCE [LARGE SCALE GENOMIC DNA]</scope>
    <source>
        <strain evidence="8">DSM 17365 / JCM 13257 / WB4</strain>
    </source>
</reference>
<comment type="similarity">
    <text evidence="2">Belongs to the class-I pyridoxal-phosphate-dependent aminotransferase family.</text>
</comment>
<evidence type="ECO:0000256" key="1">
    <source>
        <dbReference type="ARBA" id="ARBA00001933"/>
    </source>
</evidence>
<dbReference type="Gene3D" id="3.90.1150.100">
    <property type="match status" value="2"/>
</dbReference>
<dbReference type="GO" id="GO:0030170">
    <property type="term" value="F:pyridoxal phosphate binding"/>
    <property type="evidence" value="ECO:0007669"/>
    <property type="project" value="InterPro"/>
</dbReference>
<dbReference type="CDD" id="cd00609">
    <property type="entry name" value="AAT_like"/>
    <property type="match status" value="1"/>
</dbReference>
<evidence type="ECO:0000313" key="8">
    <source>
        <dbReference type="Proteomes" id="UP000008718"/>
    </source>
</evidence>
<comment type="cofactor">
    <cofactor evidence="1">
        <name>pyridoxal 5'-phosphate</name>
        <dbReference type="ChEBI" id="CHEBI:597326"/>
    </cofactor>
</comment>
<dbReference type="OrthoDB" id="1112781at2"/>
<dbReference type="InterPro" id="IPR050596">
    <property type="entry name" value="AspAT/PAT-like"/>
</dbReference>
<dbReference type="GO" id="GO:0008483">
    <property type="term" value="F:transaminase activity"/>
    <property type="evidence" value="ECO:0007669"/>
    <property type="project" value="UniProtKB-KW"/>
</dbReference>
<sequence length="433" mass="48224">MIIQKELVDALFAQFGESDITRLSIREVGKLVAQIEKESGQEFIHMEMGVPGLPASPVAIAAEKEALDNGLAAQYPNIEGIPFAKTEIARFANLFINLEVSPLNCVPTVGGMQGSFAALLAAARTNPDKPYTLFIDPGFPVQKSQLHLMGLPFKSFDILNFRGDKLHDKLESFLKEGNVCSICYSSPNNPSWFCFSESELKTIGELATKYDVIVIEDLAYFAMDFRQHYGTPAVAPFQPTVAHYTDNYILLLSASKIFSYAGQRIGMMITSEKLRTRRYPNLKNYFTSDVLGHFIPYGVLYATTAGTSHSAQYALAATLKVVNDGEIDFVKVLHAYGEKARLMKALFLKYGFYIVYNDEDRELADGFYFTIAYPNLTSGELMKEFLYYGISAISLAITGSENLNGLRACVSFVRLDQMEVLEERLKAFAEAQQ</sequence>
<dbReference type="InterPro" id="IPR015421">
    <property type="entry name" value="PyrdxlP-dep_Trfase_major"/>
</dbReference>
<name>E4T4A6_PALPW</name>
<evidence type="ECO:0000256" key="5">
    <source>
        <dbReference type="ARBA" id="ARBA00022898"/>
    </source>
</evidence>
<dbReference type="STRING" id="694427.Palpr_1404"/>
<dbReference type="SUPFAM" id="SSF53383">
    <property type="entry name" value="PLP-dependent transferases"/>
    <property type="match status" value="1"/>
</dbReference>
<dbReference type="AlphaFoldDB" id="E4T4A6"/>
<dbReference type="InterPro" id="IPR004839">
    <property type="entry name" value="Aminotransferase_I/II_large"/>
</dbReference>
<dbReference type="PANTHER" id="PTHR46383">
    <property type="entry name" value="ASPARTATE AMINOTRANSFERASE"/>
    <property type="match status" value="1"/>
</dbReference>
<evidence type="ECO:0000313" key="7">
    <source>
        <dbReference type="EMBL" id="ADQ79550.1"/>
    </source>
</evidence>
<reference key="1">
    <citation type="submission" date="2010-11" db="EMBL/GenBank/DDBJ databases">
        <title>The complete genome of Paludibacter propionicigenes DSM 17365.</title>
        <authorList>
            <consortium name="US DOE Joint Genome Institute (JGI-PGF)"/>
            <person name="Lucas S."/>
            <person name="Copeland A."/>
            <person name="Lapidus A."/>
            <person name="Bruce D."/>
            <person name="Goodwin L."/>
            <person name="Pitluck S."/>
            <person name="Kyrpides N."/>
            <person name="Mavromatis K."/>
            <person name="Ivanova N."/>
            <person name="Munk A.C."/>
            <person name="Brettin T."/>
            <person name="Detter J.C."/>
            <person name="Han C."/>
            <person name="Tapia R."/>
            <person name="Land M."/>
            <person name="Hauser L."/>
            <person name="Markowitz V."/>
            <person name="Cheng J.-F."/>
            <person name="Hugenholtz P."/>
            <person name="Woyke T."/>
            <person name="Wu D."/>
            <person name="Gronow S."/>
            <person name="Wellnitz S."/>
            <person name="Brambilla E."/>
            <person name="Klenk H.-P."/>
            <person name="Eisen J.A."/>
        </authorList>
    </citation>
    <scope>NUCLEOTIDE SEQUENCE</scope>
    <source>
        <strain>WB4</strain>
    </source>
</reference>
<keyword evidence="3 7" id="KW-0032">Aminotransferase</keyword>
<dbReference type="GO" id="GO:0006520">
    <property type="term" value="P:amino acid metabolic process"/>
    <property type="evidence" value="ECO:0007669"/>
    <property type="project" value="InterPro"/>
</dbReference>
<gene>
    <name evidence="7" type="ordered locus">Palpr_1404</name>
</gene>
<protein>
    <submittedName>
        <fullName evidence="7">Aminotransferase class I and II</fullName>
    </submittedName>
</protein>
<dbReference type="Proteomes" id="UP000008718">
    <property type="component" value="Chromosome"/>
</dbReference>
<evidence type="ECO:0000259" key="6">
    <source>
        <dbReference type="Pfam" id="PF00155"/>
    </source>
</evidence>
<dbReference type="Gene3D" id="3.40.640.10">
    <property type="entry name" value="Type I PLP-dependent aspartate aminotransferase-like (Major domain)"/>
    <property type="match status" value="1"/>
</dbReference>
<dbReference type="Pfam" id="PF00155">
    <property type="entry name" value="Aminotran_1_2"/>
    <property type="match status" value="1"/>
</dbReference>
<evidence type="ECO:0000256" key="2">
    <source>
        <dbReference type="ARBA" id="ARBA00007441"/>
    </source>
</evidence>
<dbReference type="PANTHER" id="PTHR46383:SF1">
    <property type="entry name" value="ASPARTATE AMINOTRANSFERASE"/>
    <property type="match status" value="1"/>
</dbReference>
<keyword evidence="4 7" id="KW-0808">Transferase</keyword>
<organism evidence="7 8">
    <name type="scientific">Paludibacter propionicigenes (strain DSM 17365 / JCM 13257 / WB4)</name>
    <dbReference type="NCBI Taxonomy" id="694427"/>
    <lineage>
        <taxon>Bacteria</taxon>
        <taxon>Pseudomonadati</taxon>
        <taxon>Bacteroidota</taxon>
        <taxon>Bacteroidia</taxon>
        <taxon>Bacteroidales</taxon>
        <taxon>Paludibacteraceae</taxon>
        <taxon>Paludibacter</taxon>
    </lineage>
</organism>
<dbReference type="RefSeq" id="WP_013444919.1">
    <property type="nucleotide sequence ID" value="NC_014734.1"/>
</dbReference>
<feature type="domain" description="Aminotransferase class I/classII large" evidence="6">
    <location>
        <begin position="55"/>
        <end position="281"/>
    </location>
</feature>
<evidence type="ECO:0000256" key="3">
    <source>
        <dbReference type="ARBA" id="ARBA00022576"/>
    </source>
</evidence>
<dbReference type="EMBL" id="CP002345">
    <property type="protein sequence ID" value="ADQ79550.1"/>
    <property type="molecule type" value="Genomic_DNA"/>
</dbReference>
<evidence type="ECO:0000256" key="4">
    <source>
        <dbReference type="ARBA" id="ARBA00022679"/>
    </source>
</evidence>
<dbReference type="InterPro" id="IPR015424">
    <property type="entry name" value="PyrdxlP-dep_Trfase"/>
</dbReference>
<accession>E4T4A6</accession>